<comment type="caution">
    <text evidence="2">The sequence shown here is derived from an EMBL/GenBank/DDBJ whole genome shotgun (WGS) entry which is preliminary data.</text>
</comment>
<evidence type="ECO:0000259" key="1">
    <source>
        <dbReference type="Pfam" id="PF01814"/>
    </source>
</evidence>
<dbReference type="RefSeq" id="WP_208269287.1">
    <property type="nucleotide sequence ID" value="NZ_BAAAGM010000038.1"/>
</dbReference>
<dbReference type="InterPro" id="IPR012312">
    <property type="entry name" value="Hemerythrin-like"/>
</dbReference>
<dbReference type="Proteomes" id="UP000666915">
    <property type="component" value="Unassembled WGS sequence"/>
</dbReference>
<evidence type="ECO:0000313" key="3">
    <source>
        <dbReference type="Proteomes" id="UP000666915"/>
    </source>
</evidence>
<proteinExistence type="predicted"/>
<sequence length="242" mass="25611">MDTFSIALPDEAAVGAAAKPGGGRAAVGVFGLTGPAFVDVYARAGHAAFRRDLERLAAAAAAGRAHAPLVRAGWENLKLQLRLHHDLQAGALWPRVERAVAGHGPELGVVAELRAEYAGIGPLVVALDAALEDGDRGSGELVSAVRALRAALEVHLRHEEAGVLALARRVLGPADWAGFAADAVSACGSGSGGCGEGTVPWMVDGIAPLERSRFLTALPREVREMNRMRWEPRYRRRRLWSV</sequence>
<accession>A0ABS3R479</accession>
<dbReference type="Gene3D" id="1.20.120.520">
    <property type="entry name" value="nmb1532 protein domain like"/>
    <property type="match status" value="1"/>
</dbReference>
<keyword evidence="3" id="KW-1185">Reference proteome</keyword>
<protein>
    <submittedName>
        <fullName evidence="2">Hemerythrin domain-containing protein</fullName>
    </submittedName>
</protein>
<organism evidence="2 3">
    <name type="scientific">Actinomadura nitritigenes</name>
    <dbReference type="NCBI Taxonomy" id="134602"/>
    <lineage>
        <taxon>Bacteria</taxon>
        <taxon>Bacillati</taxon>
        <taxon>Actinomycetota</taxon>
        <taxon>Actinomycetes</taxon>
        <taxon>Streptosporangiales</taxon>
        <taxon>Thermomonosporaceae</taxon>
        <taxon>Actinomadura</taxon>
    </lineage>
</organism>
<name>A0ABS3R479_9ACTN</name>
<dbReference type="CDD" id="cd12108">
    <property type="entry name" value="Hr-like"/>
    <property type="match status" value="1"/>
</dbReference>
<evidence type="ECO:0000313" key="2">
    <source>
        <dbReference type="EMBL" id="MBO2440931.1"/>
    </source>
</evidence>
<reference evidence="2 3" key="1">
    <citation type="submission" date="2021-03" db="EMBL/GenBank/DDBJ databases">
        <authorList>
            <person name="Kanchanasin P."/>
            <person name="Saeng-In P."/>
            <person name="Phongsopitanun W."/>
            <person name="Yuki M."/>
            <person name="Kudo T."/>
            <person name="Ohkuma M."/>
            <person name="Tanasupawat S."/>
        </authorList>
    </citation>
    <scope>NUCLEOTIDE SEQUENCE [LARGE SCALE GENOMIC DNA]</scope>
    <source>
        <strain evidence="2 3">L46</strain>
    </source>
</reference>
<gene>
    <name evidence="2" type="ORF">J4557_25725</name>
</gene>
<feature type="domain" description="Hemerythrin-like" evidence="1">
    <location>
        <begin position="44"/>
        <end position="166"/>
    </location>
</feature>
<dbReference type="EMBL" id="JAGEOK010000016">
    <property type="protein sequence ID" value="MBO2440931.1"/>
    <property type="molecule type" value="Genomic_DNA"/>
</dbReference>
<dbReference type="Pfam" id="PF01814">
    <property type="entry name" value="Hemerythrin"/>
    <property type="match status" value="1"/>
</dbReference>